<dbReference type="NCBIfam" id="NF045485">
    <property type="entry name" value="FPPsyn"/>
    <property type="match status" value="1"/>
</dbReference>
<dbReference type="PROSITE" id="PS00723">
    <property type="entry name" value="POLYPRENYL_SYNTHASE_1"/>
    <property type="match status" value="1"/>
</dbReference>
<reference evidence="9" key="2">
    <citation type="journal article" date="2016" name="Genome Announc.">
        <title>Draft Genome Sequences of Two Novel Amoeba-Resistant Intranuclear Bacteria, 'Candidatus Berkiella cookevillensis' and 'Candidatus Berkiella aquae'.</title>
        <authorList>
            <person name="Mehari Y.T."/>
            <person name="Arivett B.A."/>
            <person name="Farone A.L."/>
            <person name="Gunderson J.H."/>
            <person name="Farone M.B."/>
        </authorList>
    </citation>
    <scope>NUCLEOTIDE SEQUENCE</scope>
    <source>
        <strain evidence="9">HT99</strain>
    </source>
</reference>
<dbReference type="AlphaFoldDB" id="A0A0Q9YYD1"/>
<proteinExistence type="inferred from homology"/>
<dbReference type="GO" id="GO:0046872">
    <property type="term" value="F:metal ion binding"/>
    <property type="evidence" value="ECO:0007669"/>
    <property type="project" value="UniProtKB-KW"/>
</dbReference>
<dbReference type="GO" id="GO:0008654">
    <property type="term" value="P:phospholipid biosynthetic process"/>
    <property type="evidence" value="ECO:0007669"/>
    <property type="project" value="UniProtKB-ARBA"/>
</dbReference>
<dbReference type="SFLD" id="SFLDG01017">
    <property type="entry name" value="Polyprenyl_Transferase_Like"/>
    <property type="match status" value="1"/>
</dbReference>
<evidence type="ECO:0000313" key="8">
    <source>
        <dbReference type="EMBL" id="KRG21966.1"/>
    </source>
</evidence>
<dbReference type="SFLD" id="SFLDS00005">
    <property type="entry name" value="Isoprenoid_Synthase_Type_I"/>
    <property type="match status" value="1"/>
</dbReference>
<evidence type="ECO:0000256" key="6">
    <source>
        <dbReference type="ARBA" id="ARBA00023229"/>
    </source>
</evidence>
<evidence type="ECO:0000256" key="4">
    <source>
        <dbReference type="ARBA" id="ARBA00022723"/>
    </source>
</evidence>
<keyword evidence="10" id="KW-1185">Reference proteome</keyword>
<dbReference type="InterPro" id="IPR000092">
    <property type="entry name" value="Polyprenyl_synt"/>
</dbReference>
<organism evidence="8">
    <name type="scientific">Candidatus Berkiella aquae</name>
    <dbReference type="NCBI Taxonomy" id="295108"/>
    <lineage>
        <taxon>Bacteria</taxon>
        <taxon>Pseudomonadati</taxon>
        <taxon>Pseudomonadota</taxon>
        <taxon>Gammaproteobacteria</taxon>
        <taxon>Candidatus Berkiellales</taxon>
        <taxon>Candidatus Berkiellaceae</taxon>
        <taxon>Candidatus Berkiella</taxon>
    </lineage>
</organism>
<evidence type="ECO:0000256" key="7">
    <source>
        <dbReference type="RuleBase" id="RU004466"/>
    </source>
</evidence>
<protein>
    <submittedName>
        <fullName evidence="8">Farnesyl diphosphate synthase</fullName>
        <ecNumber evidence="8">2.5.1.10</ecNumber>
    </submittedName>
    <submittedName>
        <fullName evidence="9">Polyprenyl synthetase family protein</fullName>
    </submittedName>
</protein>
<dbReference type="EMBL" id="LKAJ01000003">
    <property type="protein sequence ID" value="KRG21966.1"/>
    <property type="molecule type" value="Genomic_DNA"/>
</dbReference>
<dbReference type="Gene3D" id="1.10.600.10">
    <property type="entry name" value="Farnesyl Diphosphate Synthase"/>
    <property type="match status" value="1"/>
</dbReference>
<evidence type="ECO:0000256" key="3">
    <source>
        <dbReference type="ARBA" id="ARBA00022679"/>
    </source>
</evidence>
<dbReference type="RefSeq" id="WP_075065779.1">
    <property type="nucleotide sequence ID" value="NZ_LKAJ02000001.1"/>
</dbReference>
<keyword evidence="5" id="KW-0460">Magnesium</keyword>
<dbReference type="Proteomes" id="UP000051497">
    <property type="component" value="Unassembled WGS sequence"/>
</dbReference>
<dbReference type="FunFam" id="1.10.600.10:FF:000001">
    <property type="entry name" value="Geranylgeranyl diphosphate synthase"/>
    <property type="match status" value="1"/>
</dbReference>
<evidence type="ECO:0000256" key="2">
    <source>
        <dbReference type="ARBA" id="ARBA00006706"/>
    </source>
</evidence>
<dbReference type="GO" id="GO:0016114">
    <property type="term" value="P:terpenoid biosynthetic process"/>
    <property type="evidence" value="ECO:0007669"/>
    <property type="project" value="UniProtKB-ARBA"/>
</dbReference>
<evidence type="ECO:0000256" key="5">
    <source>
        <dbReference type="ARBA" id="ARBA00022842"/>
    </source>
</evidence>
<sequence length="291" mass="31541">MNPINKQTCQARLETLLARYLPPDDGSTLIKAMHYACLNGGKRLRPYLAYQSAALFNTPLEIIDPIAVAIEFIHCYSLIHDDLPAMDNDELRRGKPTCHKAFDEATAILAGDALLTLAFEVLAQAPIRENYLNNLKIIHNLAQAAGPTGMVKGQALDLAAQGKQLSYEQLCQMHRAKTGALIAASVQCGAIAGDASKTDLEELHKFGLAIGLAFQIKDDILDALGKSETMGKTPGQDVKNQKCTFVTLLGLHHAEQSLAECYTQSLAHLASFGQKAEALRSLSAYIVGREI</sequence>
<dbReference type="PROSITE" id="PS00444">
    <property type="entry name" value="POLYPRENYL_SYNTHASE_2"/>
    <property type="match status" value="1"/>
</dbReference>
<dbReference type="SUPFAM" id="SSF48576">
    <property type="entry name" value="Terpenoid synthases"/>
    <property type="match status" value="1"/>
</dbReference>
<dbReference type="STRING" id="295108.HT99x_01160"/>
<dbReference type="CDD" id="cd00685">
    <property type="entry name" value="Trans_IPPS_HT"/>
    <property type="match status" value="1"/>
</dbReference>
<dbReference type="GO" id="GO:0004337">
    <property type="term" value="F:(2E,6E)-farnesyl diphosphate synthase activity"/>
    <property type="evidence" value="ECO:0007669"/>
    <property type="project" value="UniProtKB-EC"/>
</dbReference>
<evidence type="ECO:0000256" key="1">
    <source>
        <dbReference type="ARBA" id="ARBA00001946"/>
    </source>
</evidence>
<dbReference type="PATRIC" id="fig|1590043.3.peg.1172"/>
<evidence type="ECO:0000313" key="9">
    <source>
        <dbReference type="EMBL" id="MCS5710345.1"/>
    </source>
</evidence>
<name>A0A0Q9YYD1_9GAMM</name>
<dbReference type="GO" id="GO:0005737">
    <property type="term" value="C:cytoplasm"/>
    <property type="evidence" value="ECO:0007669"/>
    <property type="project" value="UniProtKB-ARBA"/>
</dbReference>
<dbReference type="PANTHER" id="PTHR43281">
    <property type="entry name" value="FARNESYL DIPHOSPHATE SYNTHASE"/>
    <property type="match status" value="1"/>
</dbReference>
<accession>A0A0Q9YYD1</accession>
<dbReference type="EMBL" id="LKAJ02000001">
    <property type="protein sequence ID" value="MCS5710345.1"/>
    <property type="molecule type" value="Genomic_DNA"/>
</dbReference>
<reference evidence="8" key="1">
    <citation type="submission" date="2015-09" db="EMBL/GenBank/DDBJ databases">
        <title>Draft Genome Sequences of Two Novel Amoeba-resistant Intranuclear Bacteria, Candidatus Berkiella cookevillensis and Candidatus Berkiella aquae.</title>
        <authorList>
            <person name="Mehari Y.T."/>
            <person name="Arivett B.A."/>
            <person name="Farone A.L."/>
            <person name="Gunderson J.H."/>
            <person name="Farone M.B."/>
        </authorList>
    </citation>
    <scope>NUCLEOTIDE SEQUENCE [LARGE SCALE GENOMIC DNA]</scope>
    <source>
        <strain evidence="8">HT99</strain>
    </source>
</reference>
<dbReference type="PANTHER" id="PTHR43281:SF1">
    <property type="entry name" value="FARNESYL DIPHOSPHATE SYNTHASE"/>
    <property type="match status" value="1"/>
</dbReference>
<comment type="cofactor">
    <cofactor evidence="1">
        <name>Mg(2+)</name>
        <dbReference type="ChEBI" id="CHEBI:18420"/>
    </cofactor>
</comment>
<keyword evidence="6" id="KW-0414">Isoprene biosynthesis</keyword>
<evidence type="ECO:0000313" key="10">
    <source>
        <dbReference type="Proteomes" id="UP000051497"/>
    </source>
</evidence>
<keyword evidence="3 7" id="KW-0808">Transferase</keyword>
<comment type="caution">
    <text evidence="8">The sequence shown here is derived from an EMBL/GenBank/DDBJ whole genome shotgun (WGS) entry which is preliminary data.</text>
</comment>
<dbReference type="OrthoDB" id="9805316at2"/>
<dbReference type="Pfam" id="PF00348">
    <property type="entry name" value="polyprenyl_synt"/>
    <property type="match status" value="1"/>
</dbReference>
<reference evidence="9" key="3">
    <citation type="submission" date="2021-06" db="EMBL/GenBank/DDBJ databases">
        <title>Genomic Description and Analysis of Intracellular Bacteria, Candidatus Berkiella cookevillensis and Candidatus Berkiella aquae.</title>
        <authorList>
            <person name="Kidane D.T."/>
            <person name="Mehari Y.T."/>
            <person name="Rice F.C."/>
            <person name="Arivett B.A."/>
            <person name="Farone A.L."/>
            <person name="Berk S.G."/>
            <person name="Farone M.B."/>
        </authorList>
    </citation>
    <scope>NUCLEOTIDE SEQUENCE</scope>
    <source>
        <strain evidence="9">HT99</strain>
    </source>
</reference>
<dbReference type="InterPro" id="IPR033749">
    <property type="entry name" value="Polyprenyl_synt_CS"/>
</dbReference>
<dbReference type="EC" id="2.5.1.10" evidence="8"/>
<dbReference type="InterPro" id="IPR053378">
    <property type="entry name" value="Prenyl_diphosphate_synthase"/>
</dbReference>
<comment type="similarity">
    <text evidence="2 7">Belongs to the FPP/GGPP synthase family.</text>
</comment>
<dbReference type="InterPro" id="IPR008949">
    <property type="entry name" value="Isoprenoid_synthase_dom_sf"/>
</dbReference>
<gene>
    <name evidence="9" type="ORF">HT99x_002805</name>
    <name evidence="8" type="ORF">HT99x_01160</name>
</gene>
<keyword evidence="4" id="KW-0479">Metal-binding</keyword>